<dbReference type="GO" id="GO:0004252">
    <property type="term" value="F:serine-type endopeptidase activity"/>
    <property type="evidence" value="ECO:0007669"/>
    <property type="project" value="UniProtKB-UniRule"/>
</dbReference>
<feature type="binding site" evidence="15">
    <location>
        <position position="510"/>
    </location>
    <ligand>
        <name>Ca(2+)</name>
        <dbReference type="ChEBI" id="CHEBI:29108"/>
    </ligand>
</feature>
<evidence type="ECO:0000256" key="6">
    <source>
        <dbReference type="ARBA" id="ARBA00022670"/>
    </source>
</evidence>
<sequence length="550" mass="57377">MAAGVPSRRSMVVLESREPPAHFANAGSPAPDTTLNLKIALTAANRDGLEQKLFDVSTPGNVLYGQHLSYEEAKAFAGPTPDTVQAVTSWLNENGIQNIATTGAFGEWLGFSVPVSTANSLFNANYQQFNEIGGPTKLTRTLTYSIPADLQPHINIVHPSTDFVRVSKGPQFHTPVPSSGSNNTARSLIDPITCDLAITPPCLQDLYGIPTNSATQQTNQLGVSGFLNQWPQHADLQHFLETFANVPSSTSWQLEILDGGSDPQGAENAGIEANLDTQYTLGLANGVPVTFFSVGEDNKDGDLDGFLDLMNFINSQPSPPFVLTTSYGADERDISPGLANQLCDGYMIAGARGVSVIFSSGDGGVSGSQSQSCSSFIPTFPSGCPFLTSVGATQGEEETGASFSGGGFSNIFARPSYQADAVGGYLSTLGNTNANLFNPSGRAYPDVSAQGANFVIVNGGEVGTVDGTSCSAPVFASIIALINDRLIAAGTSPLGFLNPFLYMNPDLLSDITSGDNPGCNTTGFPAKAGWDPVTGLGTPKFESLAAAVGL</sequence>
<dbReference type="Gene3D" id="3.40.50.200">
    <property type="entry name" value="Peptidase S8/S53 domain"/>
    <property type="match status" value="1"/>
</dbReference>
<evidence type="ECO:0000256" key="11">
    <source>
        <dbReference type="ARBA" id="ARBA00022837"/>
    </source>
</evidence>
<dbReference type="PANTHER" id="PTHR14218:SF15">
    <property type="entry name" value="TRIPEPTIDYL-PEPTIDASE 1"/>
    <property type="match status" value="1"/>
</dbReference>
<evidence type="ECO:0000256" key="9">
    <source>
        <dbReference type="ARBA" id="ARBA00022801"/>
    </source>
</evidence>
<feature type="active site" description="Charge relay system" evidence="15">
    <location>
        <position position="469"/>
    </location>
</feature>
<evidence type="ECO:0000256" key="7">
    <source>
        <dbReference type="ARBA" id="ARBA00022723"/>
    </source>
</evidence>
<protein>
    <recommendedName>
        <fullName evidence="4">tripeptidyl-peptidase II</fullName>
        <ecNumber evidence="4">3.4.14.10</ecNumber>
    </recommendedName>
</protein>
<feature type="binding site" evidence="15">
    <location>
        <position position="529"/>
    </location>
    <ligand>
        <name>Ca(2+)</name>
        <dbReference type="ChEBI" id="CHEBI:29108"/>
    </ligand>
</feature>
<feature type="active site" description="Charge relay system" evidence="15">
    <location>
        <position position="276"/>
    </location>
</feature>
<evidence type="ECO:0000256" key="8">
    <source>
        <dbReference type="ARBA" id="ARBA00022729"/>
    </source>
</evidence>
<dbReference type="InterPro" id="IPR036852">
    <property type="entry name" value="Peptidase_S8/S53_dom_sf"/>
</dbReference>
<keyword evidence="13" id="KW-0865">Zymogen</keyword>
<dbReference type="EMBL" id="JADNRY010000145">
    <property type="protein sequence ID" value="KAF9063505.1"/>
    <property type="molecule type" value="Genomic_DNA"/>
</dbReference>
<keyword evidence="9 15" id="KW-0378">Hydrolase</keyword>
<evidence type="ECO:0000256" key="5">
    <source>
        <dbReference type="ARBA" id="ARBA00022525"/>
    </source>
</evidence>
<evidence type="ECO:0000256" key="3">
    <source>
        <dbReference type="ARBA" id="ARBA00004239"/>
    </source>
</evidence>
<keyword evidence="6 15" id="KW-0645">Protease</keyword>
<dbReference type="Pfam" id="PF09286">
    <property type="entry name" value="Pro-kuma_activ"/>
    <property type="match status" value="1"/>
</dbReference>
<evidence type="ECO:0000256" key="15">
    <source>
        <dbReference type="PROSITE-ProRule" id="PRU01032"/>
    </source>
</evidence>
<evidence type="ECO:0000313" key="18">
    <source>
        <dbReference type="Proteomes" id="UP000772434"/>
    </source>
</evidence>
<comment type="subcellular location">
    <subcellularLocation>
        <location evidence="3">Secreted</location>
        <location evidence="3">Extracellular space</location>
    </subcellularLocation>
</comment>
<dbReference type="CDD" id="cd11377">
    <property type="entry name" value="Pro-peptidase_S53"/>
    <property type="match status" value="1"/>
</dbReference>
<feature type="binding site" evidence="15">
    <location>
        <position position="511"/>
    </location>
    <ligand>
        <name>Ca(2+)</name>
        <dbReference type="ChEBI" id="CHEBI:29108"/>
    </ligand>
</feature>
<dbReference type="AlphaFoldDB" id="A0A9P5PK27"/>
<comment type="function">
    <text evidence="2">Secreted tripeptidyl-peptidase which degrades proteins at acidic pHs and is involved in virulence.</text>
</comment>
<dbReference type="GO" id="GO:0006508">
    <property type="term" value="P:proteolysis"/>
    <property type="evidence" value="ECO:0007669"/>
    <property type="project" value="UniProtKB-KW"/>
</dbReference>
<proteinExistence type="predicted"/>
<dbReference type="SUPFAM" id="SSF52743">
    <property type="entry name" value="Subtilisin-like"/>
    <property type="match status" value="1"/>
</dbReference>
<keyword evidence="11 15" id="KW-0106">Calcium</keyword>
<evidence type="ECO:0000259" key="16">
    <source>
        <dbReference type="PROSITE" id="PS51695"/>
    </source>
</evidence>
<keyword evidence="5" id="KW-0964">Secreted</keyword>
<evidence type="ECO:0000256" key="1">
    <source>
        <dbReference type="ARBA" id="ARBA00001910"/>
    </source>
</evidence>
<feature type="binding site" evidence="15">
    <location>
        <position position="531"/>
    </location>
    <ligand>
        <name>Ca(2+)</name>
        <dbReference type="ChEBI" id="CHEBI:29108"/>
    </ligand>
</feature>
<organism evidence="17 18">
    <name type="scientific">Rhodocollybia butyracea</name>
    <dbReference type="NCBI Taxonomy" id="206335"/>
    <lineage>
        <taxon>Eukaryota</taxon>
        <taxon>Fungi</taxon>
        <taxon>Dikarya</taxon>
        <taxon>Basidiomycota</taxon>
        <taxon>Agaricomycotina</taxon>
        <taxon>Agaricomycetes</taxon>
        <taxon>Agaricomycetidae</taxon>
        <taxon>Agaricales</taxon>
        <taxon>Marasmiineae</taxon>
        <taxon>Omphalotaceae</taxon>
        <taxon>Rhodocollybia</taxon>
    </lineage>
</organism>
<evidence type="ECO:0000256" key="4">
    <source>
        <dbReference type="ARBA" id="ARBA00012462"/>
    </source>
</evidence>
<dbReference type="FunFam" id="3.40.50.200:FF:000015">
    <property type="entry name" value="Tripeptidyl peptidase A"/>
    <property type="match status" value="1"/>
</dbReference>
<keyword evidence="18" id="KW-1185">Reference proteome</keyword>
<name>A0A9P5PK27_9AGAR</name>
<accession>A0A9P5PK27</accession>
<evidence type="ECO:0000256" key="13">
    <source>
        <dbReference type="ARBA" id="ARBA00023145"/>
    </source>
</evidence>
<dbReference type="InterPro" id="IPR050819">
    <property type="entry name" value="Tripeptidyl-peptidase_I"/>
</dbReference>
<dbReference type="GO" id="GO:0046872">
    <property type="term" value="F:metal ion binding"/>
    <property type="evidence" value="ECO:0007669"/>
    <property type="project" value="UniProtKB-UniRule"/>
</dbReference>
<reference evidence="17" key="1">
    <citation type="submission" date="2020-11" db="EMBL/GenBank/DDBJ databases">
        <authorList>
            <consortium name="DOE Joint Genome Institute"/>
            <person name="Ahrendt S."/>
            <person name="Riley R."/>
            <person name="Andreopoulos W."/>
            <person name="Labutti K."/>
            <person name="Pangilinan J."/>
            <person name="Ruiz-Duenas F.J."/>
            <person name="Barrasa J.M."/>
            <person name="Sanchez-Garcia M."/>
            <person name="Camarero S."/>
            <person name="Miyauchi S."/>
            <person name="Serrano A."/>
            <person name="Linde D."/>
            <person name="Babiker R."/>
            <person name="Drula E."/>
            <person name="Ayuso-Fernandez I."/>
            <person name="Pacheco R."/>
            <person name="Padilla G."/>
            <person name="Ferreira P."/>
            <person name="Barriuso J."/>
            <person name="Kellner H."/>
            <person name="Castanera R."/>
            <person name="Alfaro M."/>
            <person name="Ramirez L."/>
            <person name="Pisabarro A.G."/>
            <person name="Kuo A."/>
            <person name="Tritt A."/>
            <person name="Lipzen A."/>
            <person name="He G."/>
            <person name="Yan M."/>
            <person name="Ng V."/>
            <person name="Cullen D."/>
            <person name="Martin F."/>
            <person name="Rosso M.-N."/>
            <person name="Henrissat B."/>
            <person name="Hibbett D."/>
            <person name="Martinez A.T."/>
            <person name="Grigoriev I.V."/>
        </authorList>
    </citation>
    <scope>NUCLEOTIDE SEQUENCE</scope>
    <source>
        <strain evidence="17">AH 40177</strain>
    </source>
</reference>
<keyword evidence="7 15" id="KW-0479">Metal-binding</keyword>
<dbReference type="PROSITE" id="PS51695">
    <property type="entry name" value="SEDOLISIN"/>
    <property type="match status" value="1"/>
</dbReference>
<feature type="active site" description="Charge relay system" evidence="15">
    <location>
        <position position="272"/>
    </location>
</feature>
<keyword evidence="14" id="KW-0325">Glycoprotein</keyword>
<gene>
    <name evidence="17" type="ORF">BDP27DRAFT_1232002</name>
</gene>
<dbReference type="InterPro" id="IPR030400">
    <property type="entry name" value="Sedolisin_dom"/>
</dbReference>
<keyword evidence="8" id="KW-0732">Signal</keyword>
<keyword evidence="10 15" id="KW-0720">Serine protease</keyword>
<feature type="domain" description="Peptidase S53" evidence="16">
    <location>
        <begin position="197"/>
        <end position="550"/>
    </location>
</feature>
<comment type="catalytic activity">
    <reaction evidence="1">
        <text>Release of an N-terminal tripeptide from a polypeptide.</text>
        <dbReference type="EC" id="3.4.14.10"/>
    </reaction>
</comment>
<dbReference type="PANTHER" id="PTHR14218">
    <property type="entry name" value="PROTEASE S8 TRIPEPTIDYL PEPTIDASE I CLN2"/>
    <property type="match status" value="1"/>
</dbReference>
<dbReference type="InterPro" id="IPR000209">
    <property type="entry name" value="Peptidase_S8/S53_dom"/>
</dbReference>
<dbReference type="SMART" id="SM00944">
    <property type="entry name" value="Pro-kuma_activ"/>
    <property type="match status" value="1"/>
</dbReference>
<dbReference type="CDD" id="cd04056">
    <property type="entry name" value="Peptidases_S53"/>
    <property type="match status" value="1"/>
</dbReference>
<evidence type="ECO:0000256" key="10">
    <source>
        <dbReference type="ARBA" id="ARBA00022825"/>
    </source>
</evidence>
<keyword evidence="12" id="KW-0843">Virulence</keyword>
<evidence type="ECO:0000256" key="2">
    <source>
        <dbReference type="ARBA" id="ARBA00002451"/>
    </source>
</evidence>
<evidence type="ECO:0000313" key="17">
    <source>
        <dbReference type="EMBL" id="KAF9063505.1"/>
    </source>
</evidence>
<dbReference type="OrthoDB" id="409122at2759"/>
<dbReference type="Pfam" id="PF00082">
    <property type="entry name" value="Peptidase_S8"/>
    <property type="match status" value="1"/>
</dbReference>
<dbReference type="Proteomes" id="UP000772434">
    <property type="component" value="Unassembled WGS sequence"/>
</dbReference>
<dbReference type="InterPro" id="IPR015366">
    <property type="entry name" value="S53_propep"/>
</dbReference>
<dbReference type="GO" id="GO:0005576">
    <property type="term" value="C:extracellular region"/>
    <property type="evidence" value="ECO:0007669"/>
    <property type="project" value="UniProtKB-SubCell"/>
</dbReference>
<dbReference type="GO" id="GO:0008240">
    <property type="term" value="F:tripeptidyl-peptidase activity"/>
    <property type="evidence" value="ECO:0007669"/>
    <property type="project" value="UniProtKB-EC"/>
</dbReference>
<dbReference type="EC" id="3.4.14.10" evidence="4"/>
<dbReference type="SUPFAM" id="SSF54897">
    <property type="entry name" value="Protease propeptides/inhibitors"/>
    <property type="match status" value="1"/>
</dbReference>
<comment type="caution">
    <text evidence="17">The sequence shown here is derived from an EMBL/GenBank/DDBJ whole genome shotgun (WGS) entry which is preliminary data.</text>
</comment>
<evidence type="ECO:0000256" key="12">
    <source>
        <dbReference type="ARBA" id="ARBA00023026"/>
    </source>
</evidence>
<comment type="cofactor">
    <cofactor evidence="15">
        <name>Ca(2+)</name>
        <dbReference type="ChEBI" id="CHEBI:29108"/>
    </cofactor>
    <text evidence="15">Binds 1 Ca(2+) ion per subunit.</text>
</comment>
<evidence type="ECO:0000256" key="14">
    <source>
        <dbReference type="ARBA" id="ARBA00023180"/>
    </source>
</evidence>